<dbReference type="PRINTS" id="PR00258">
    <property type="entry name" value="SPERACTRCPTR"/>
</dbReference>
<name>A0A5A9PST5_9TELE</name>
<dbReference type="Proteomes" id="UP000324632">
    <property type="component" value="Chromosome 1"/>
</dbReference>
<dbReference type="AlphaFoldDB" id="A0A5A9PST5"/>
<sequence>MVPTCVLEEWRFFMMEFGELCVMMVGIYQMLQWCVDNWAVVLLKRQRAKLILGEVQDKYDIRLVNGINLCSGRVEIRHNGVWGTVCDNGWDLSDAAVVCRQLGCGAAKEAKSKAYFGKGSGRIWLDNVACTGKETTLKNCSASSWGKNKCGHHKDAGVICQCE</sequence>
<dbReference type="PANTHER" id="PTHR48071:SF18">
    <property type="entry name" value="DELETED IN MALIGNANT BRAIN TUMORS 1 PROTEIN-RELATED"/>
    <property type="match status" value="1"/>
</dbReference>
<feature type="disulfide bond" evidence="5">
    <location>
        <begin position="130"/>
        <end position="140"/>
    </location>
</feature>
<dbReference type="EMBL" id="SOYY01000001">
    <property type="protein sequence ID" value="KAA0724888.1"/>
    <property type="molecule type" value="Genomic_DNA"/>
</dbReference>
<feature type="disulfide bond" evidence="5">
    <location>
        <begin position="99"/>
        <end position="160"/>
    </location>
</feature>
<dbReference type="SMART" id="SM00202">
    <property type="entry name" value="SR"/>
    <property type="match status" value="1"/>
</dbReference>
<protein>
    <submittedName>
        <fullName evidence="7">Scavenger receptor cysteine-rich domain-containing group B protein</fullName>
    </submittedName>
</protein>
<evidence type="ECO:0000256" key="1">
    <source>
        <dbReference type="ARBA" id="ARBA00022729"/>
    </source>
</evidence>
<dbReference type="GO" id="GO:0016020">
    <property type="term" value="C:membrane"/>
    <property type="evidence" value="ECO:0007669"/>
    <property type="project" value="InterPro"/>
</dbReference>
<keyword evidence="1" id="KW-0732">Signal</keyword>
<keyword evidence="8" id="KW-1185">Reference proteome</keyword>
<evidence type="ECO:0000259" key="6">
    <source>
        <dbReference type="PROSITE" id="PS50287"/>
    </source>
</evidence>
<proteinExistence type="predicted"/>
<feature type="domain" description="SRCR" evidence="6">
    <location>
        <begin position="61"/>
        <end position="161"/>
    </location>
</feature>
<keyword evidence="7" id="KW-0675">Receptor</keyword>
<gene>
    <name evidence="7" type="ORF">E1301_Tti014830</name>
</gene>
<dbReference type="Pfam" id="PF00530">
    <property type="entry name" value="SRCR"/>
    <property type="match status" value="1"/>
</dbReference>
<keyword evidence="3 5" id="KW-1015">Disulfide bond</keyword>
<dbReference type="PROSITE" id="PS50287">
    <property type="entry name" value="SRCR_2"/>
    <property type="match status" value="1"/>
</dbReference>
<dbReference type="PROSITE" id="PS00420">
    <property type="entry name" value="SRCR_1"/>
    <property type="match status" value="1"/>
</dbReference>
<comment type="caution">
    <text evidence="7">The sequence shown here is derived from an EMBL/GenBank/DDBJ whole genome shotgun (WGS) entry which is preliminary data.</text>
</comment>
<dbReference type="FunFam" id="3.10.250.10:FF:000006">
    <property type="entry name" value="neurotrypsin isoform X2"/>
    <property type="match status" value="1"/>
</dbReference>
<organism evidence="7 8">
    <name type="scientific">Triplophysa tibetana</name>
    <dbReference type="NCBI Taxonomy" id="1572043"/>
    <lineage>
        <taxon>Eukaryota</taxon>
        <taxon>Metazoa</taxon>
        <taxon>Chordata</taxon>
        <taxon>Craniata</taxon>
        <taxon>Vertebrata</taxon>
        <taxon>Euteleostomi</taxon>
        <taxon>Actinopterygii</taxon>
        <taxon>Neopterygii</taxon>
        <taxon>Teleostei</taxon>
        <taxon>Ostariophysi</taxon>
        <taxon>Cypriniformes</taxon>
        <taxon>Nemacheilidae</taxon>
        <taxon>Triplophysa</taxon>
    </lineage>
</organism>
<evidence type="ECO:0000256" key="5">
    <source>
        <dbReference type="PROSITE-ProRule" id="PRU00196"/>
    </source>
</evidence>
<dbReference type="SUPFAM" id="SSF56487">
    <property type="entry name" value="SRCR-like"/>
    <property type="match status" value="1"/>
</dbReference>
<evidence type="ECO:0000313" key="7">
    <source>
        <dbReference type="EMBL" id="KAA0724888.1"/>
    </source>
</evidence>
<evidence type="ECO:0000313" key="8">
    <source>
        <dbReference type="Proteomes" id="UP000324632"/>
    </source>
</evidence>
<keyword evidence="4" id="KW-0325">Glycoprotein</keyword>
<dbReference type="InterPro" id="IPR001190">
    <property type="entry name" value="SRCR"/>
</dbReference>
<evidence type="ECO:0000256" key="2">
    <source>
        <dbReference type="ARBA" id="ARBA00022737"/>
    </source>
</evidence>
<reference evidence="7 8" key="1">
    <citation type="journal article" date="2019" name="Mol. Ecol. Resour.">
        <title>Chromosome-level genome assembly of Triplophysa tibetana, a fish adapted to the harsh high-altitude environment of the Tibetan Plateau.</title>
        <authorList>
            <person name="Yang X."/>
            <person name="Liu H."/>
            <person name="Ma Z."/>
            <person name="Zou Y."/>
            <person name="Zou M."/>
            <person name="Mao Y."/>
            <person name="Li X."/>
            <person name="Wang H."/>
            <person name="Chen T."/>
            <person name="Wang W."/>
            <person name="Yang R."/>
        </authorList>
    </citation>
    <scope>NUCLEOTIDE SEQUENCE [LARGE SCALE GENOMIC DNA]</scope>
    <source>
        <strain evidence="7">TTIB1903HZAU</strain>
        <tissue evidence="7">Muscle</tissue>
    </source>
</reference>
<dbReference type="PANTHER" id="PTHR48071">
    <property type="entry name" value="SRCR DOMAIN-CONTAINING PROTEIN"/>
    <property type="match status" value="1"/>
</dbReference>
<accession>A0A5A9PST5</accession>
<dbReference type="Gene3D" id="3.10.250.10">
    <property type="entry name" value="SRCR-like domain"/>
    <property type="match status" value="1"/>
</dbReference>
<feature type="disulfide bond" evidence="5">
    <location>
        <begin position="86"/>
        <end position="150"/>
    </location>
</feature>
<evidence type="ECO:0000256" key="4">
    <source>
        <dbReference type="ARBA" id="ARBA00023180"/>
    </source>
</evidence>
<keyword evidence="2" id="KW-0677">Repeat</keyword>
<dbReference type="InterPro" id="IPR036772">
    <property type="entry name" value="SRCR-like_dom_sf"/>
</dbReference>
<evidence type="ECO:0000256" key="3">
    <source>
        <dbReference type="ARBA" id="ARBA00023157"/>
    </source>
</evidence>